<dbReference type="STRING" id="4155.A0A022RGG3"/>
<evidence type="ECO:0000256" key="1">
    <source>
        <dbReference type="ARBA" id="ARBA00004477"/>
    </source>
</evidence>
<keyword evidence="4" id="KW-0337">GPI-anchor biosynthesis</keyword>
<feature type="transmembrane region" description="Helical" evidence="11">
    <location>
        <begin position="493"/>
        <end position="512"/>
    </location>
</feature>
<evidence type="ECO:0000256" key="2">
    <source>
        <dbReference type="ARBA" id="ARBA00004687"/>
    </source>
</evidence>
<dbReference type="Pfam" id="PF01663">
    <property type="entry name" value="Phosphodiest"/>
    <property type="match status" value="1"/>
</dbReference>
<evidence type="ECO:0000256" key="3">
    <source>
        <dbReference type="ARBA" id="ARBA00005315"/>
    </source>
</evidence>
<dbReference type="GO" id="GO:0051267">
    <property type="term" value="F:CP2 mannose-ethanolamine phosphotransferase activity"/>
    <property type="evidence" value="ECO:0000318"/>
    <property type="project" value="GO_Central"/>
</dbReference>
<evidence type="ECO:0000256" key="10">
    <source>
        <dbReference type="ARBA" id="ARBA00023180"/>
    </source>
</evidence>
<dbReference type="InterPro" id="IPR037674">
    <property type="entry name" value="PIG-G_N"/>
</dbReference>
<feature type="transmembrane region" description="Helical" evidence="11">
    <location>
        <begin position="783"/>
        <end position="808"/>
    </location>
</feature>
<dbReference type="GO" id="GO:0005789">
    <property type="term" value="C:endoplasmic reticulum membrane"/>
    <property type="evidence" value="ECO:0000318"/>
    <property type="project" value="GO_Central"/>
</dbReference>
<feature type="transmembrane region" description="Helical" evidence="11">
    <location>
        <begin position="715"/>
        <end position="733"/>
    </location>
</feature>
<evidence type="ECO:0000256" key="11">
    <source>
        <dbReference type="SAM" id="Phobius"/>
    </source>
</evidence>
<feature type="transmembrane region" description="Helical" evidence="11">
    <location>
        <begin position="655"/>
        <end position="678"/>
    </location>
</feature>
<protein>
    <recommendedName>
        <fullName evidence="12">GPI ethanolamine phosphate transferase 2 C-terminal domain-containing protein</fullName>
    </recommendedName>
</protein>
<dbReference type="Proteomes" id="UP000030748">
    <property type="component" value="Unassembled WGS sequence"/>
</dbReference>
<evidence type="ECO:0000313" key="14">
    <source>
        <dbReference type="Proteomes" id="UP000030748"/>
    </source>
</evidence>
<dbReference type="PANTHER" id="PTHR23072:SF0">
    <property type="entry name" value="GPI ETHANOLAMINE PHOSPHATE TRANSFERASE 2"/>
    <property type="match status" value="1"/>
</dbReference>
<evidence type="ECO:0000256" key="8">
    <source>
        <dbReference type="ARBA" id="ARBA00022989"/>
    </source>
</evidence>
<keyword evidence="9 11" id="KW-0472">Membrane</keyword>
<dbReference type="PANTHER" id="PTHR23072">
    <property type="entry name" value="PHOSPHATIDYLINOSITOL GLYCAN-RELATED"/>
    <property type="match status" value="1"/>
</dbReference>
<gene>
    <name evidence="13" type="ORF">MIMGU_mgv1a001048mg</name>
</gene>
<keyword evidence="6 11" id="KW-0812">Transmembrane</keyword>
<evidence type="ECO:0000256" key="4">
    <source>
        <dbReference type="ARBA" id="ARBA00022502"/>
    </source>
</evidence>
<keyword evidence="10" id="KW-0325">Glycoprotein</keyword>
<keyword evidence="8 11" id="KW-1133">Transmembrane helix</keyword>
<evidence type="ECO:0000256" key="7">
    <source>
        <dbReference type="ARBA" id="ARBA00022824"/>
    </source>
</evidence>
<evidence type="ECO:0000256" key="6">
    <source>
        <dbReference type="ARBA" id="ARBA00022692"/>
    </source>
</evidence>
<feature type="transmembrane region" description="Helical" evidence="11">
    <location>
        <begin position="518"/>
        <end position="533"/>
    </location>
</feature>
<feature type="transmembrane region" description="Helical" evidence="11">
    <location>
        <begin position="869"/>
        <end position="898"/>
    </location>
</feature>
<reference evidence="13 14" key="1">
    <citation type="journal article" date="2013" name="Proc. Natl. Acad. Sci. U.S.A.">
        <title>Fine-scale variation in meiotic recombination in Mimulus inferred from population shotgun sequencing.</title>
        <authorList>
            <person name="Hellsten U."/>
            <person name="Wright K.M."/>
            <person name="Jenkins J."/>
            <person name="Shu S."/>
            <person name="Yuan Y."/>
            <person name="Wessler S.R."/>
            <person name="Schmutz J."/>
            <person name="Willis J.H."/>
            <person name="Rokhsar D.S."/>
        </authorList>
    </citation>
    <scope>NUCLEOTIDE SEQUENCE [LARGE SCALE GENOMIC DNA]</scope>
    <source>
        <strain evidence="14">cv. DUN x IM62</strain>
    </source>
</reference>
<feature type="transmembrane region" description="Helical" evidence="11">
    <location>
        <begin position="459"/>
        <end position="481"/>
    </location>
</feature>
<dbReference type="InterPro" id="IPR002591">
    <property type="entry name" value="Phosphodiest/P_Trfase"/>
</dbReference>
<evidence type="ECO:0000256" key="9">
    <source>
        <dbReference type="ARBA" id="ARBA00023136"/>
    </source>
</evidence>
<proteinExistence type="inferred from homology"/>
<evidence type="ECO:0000256" key="5">
    <source>
        <dbReference type="ARBA" id="ARBA00022679"/>
    </source>
</evidence>
<feature type="transmembrane region" description="Helical" evidence="11">
    <location>
        <begin position="5"/>
        <end position="26"/>
    </location>
</feature>
<dbReference type="UniPathway" id="UPA00196"/>
<dbReference type="EMBL" id="KI630450">
    <property type="protein sequence ID" value="EYU39306.1"/>
    <property type="molecule type" value="Genomic_DNA"/>
</dbReference>
<comment type="similarity">
    <text evidence="3">Belongs to the PIGG/PIGN/PIGO family. PIGG subfamily.</text>
</comment>
<feature type="transmembrane region" description="Helical" evidence="11">
    <location>
        <begin position="590"/>
        <end position="615"/>
    </location>
</feature>
<feature type="domain" description="GPI ethanolamine phosphate transferase 2 C-terminal" evidence="12">
    <location>
        <begin position="458"/>
        <end position="892"/>
    </location>
</feature>
<organism evidence="13 14">
    <name type="scientific">Erythranthe guttata</name>
    <name type="common">Yellow monkey flower</name>
    <name type="synonym">Mimulus guttatus</name>
    <dbReference type="NCBI Taxonomy" id="4155"/>
    <lineage>
        <taxon>Eukaryota</taxon>
        <taxon>Viridiplantae</taxon>
        <taxon>Streptophyta</taxon>
        <taxon>Embryophyta</taxon>
        <taxon>Tracheophyta</taxon>
        <taxon>Spermatophyta</taxon>
        <taxon>Magnoliopsida</taxon>
        <taxon>eudicotyledons</taxon>
        <taxon>Gunneridae</taxon>
        <taxon>Pentapetalae</taxon>
        <taxon>asterids</taxon>
        <taxon>lamiids</taxon>
        <taxon>Lamiales</taxon>
        <taxon>Phrymaceae</taxon>
        <taxon>Erythranthe</taxon>
    </lineage>
</organism>
<feature type="transmembrane region" description="Helical" evidence="11">
    <location>
        <begin position="622"/>
        <end position="643"/>
    </location>
</feature>
<dbReference type="GO" id="GO:0006506">
    <property type="term" value="P:GPI anchor biosynthetic process"/>
    <property type="evidence" value="ECO:0000318"/>
    <property type="project" value="GO_Central"/>
</dbReference>
<evidence type="ECO:0000313" key="13">
    <source>
        <dbReference type="EMBL" id="EYU39306.1"/>
    </source>
</evidence>
<feature type="transmembrane region" description="Helical" evidence="11">
    <location>
        <begin position="553"/>
        <end position="570"/>
    </location>
</feature>
<dbReference type="InterPro" id="IPR017850">
    <property type="entry name" value="Alkaline_phosphatase_core_sf"/>
</dbReference>
<keyword evidence="5" id="KW-0808">Transferase</keyword>
<evidence type="ECO:0000259" key="12">
    <source>
        <dbReference type="Pfam" id="PF19316"/>
    </source>
</evidence>
<comment type="pathway">
    <text evidence="2">Glycolipid biosynthesis; glycosylphosphatidylinositol-anchor biosynthesis.</text>
</comment>
<dbReference type="SUPFAM" id="SSF53649">
    <property type="entry name" value="Alkaline phosphatase-like"/>
    <property type="match status" value="1"/>
</dbReference>
<dbReference type="InterPro" id="IPR045687">
    <property type="entry name" value="PIGG/GPI7_C"/>
</dbReference>
<comment type="subcellular location">
    <subcellularLocation>
        <location evidence="1">Endoplasmic reticulum membrane</location>
        <topology evidence="1">Multi-pass membrane protein</topology>
    </subcellularLocation>
</comment>
<dbReference type="Gene3D" id="3.40.720.10">
    <property type="entry name" value="Alkaline Phosphatase, subunit A"/>
    <property type="match status" value="1"/>
</dbReference>
<dbReference type="AlphaFoldDB" id="A0A022RGG3"/>
<feature type="transmembrane region" description="Helical" evidence="11">
    <location>
        <begin position="754"/>
        <end position="777"/>
    </location>
</feature>
<dbReference type="InterPro" id="IPR039527">
    <property type="entry name" value="PIGG/GPI7"/>
</dbReference>
<sequence>MILTIFLISAVIIQIIGLSLFIVGFFPVKPTLSGMSGLESFSPPGFDPAQNISTLPPEKLKSVYQELSGVPPLFDRLILMVIDGLPAEFVLGRNEKPPPKVFMEAMPYTQSLLGSGIAIGYHAKAAPPTVTMPRLKAMVSGAIGGFLDVASNFNTQAFLDDNIIAQLRRIGWKMVMLGDETWLKLFPNMFDRHDGVSSFFVKDTIQVDYNVSRHLDKELGSTDWDLLILHYLGLDHVGHIGGRNSILMAPKLEEMDEVIKKIHSSIIQTHKVDEGGTLLMIVSDHGMTESGNHGGSSFEETDSLALFASAQKFRDVENRKEAYQVDIASTVALLFGVPIPVNNVGTVMSQVFTFLEDEQQLRLLELNSWQLLRLIQTHFSEFRCARFSCDSSNDKTDGAESFCCSYLAAASLHRSWASKNSSRSVDEDGYMSVVLAYRDFLGTASEWLSSRSTDKPIRLLALGIFAMALSCLVLTSLLFLLDQKVNSKWHLDESFIVAVIFILVLSMGSSSMIEEEQYIWHFMTSSLYFLLLRRTIQSIITNGKQSRGSSDRIYSIIAVLICGRILRGWHQGGVNWTYLTDISKLLEKKGTVYINSLHLLSVIFIIVCLAFILLAKLPKRRFSVVLLLLLVYLFPVLMILTQISTNQDDTRLIQMIYALIGISTVGILVALPWLMPLLDPVSKEYSFGDAVYVIGWCYVSSWSLLQMLLQQPVNSMPTALLLVQVLATIRYFSQGGVHIKQWVKVASLYYVGMAGHFGLGNTNTLATIDVAGAFIGISSHSTIISGILMFIITYASPMLALLSMLMDFDVRAFANSDENVDLGHILKMTLGYPCLVPLVLNSILLVAYTIVLLLMRNHLFVWSVFSPKYMYVCATTVCVYIGVSIVALSVTYTCVVFATRRKLK</sequence>
<dbReference type="Pfam" id="PF19316">
    <property type="entry name" value="PIGO_PIGG"/>
    <property type="match status" value="1"/>
</dbReference>
<name>A0A022RGG3_ERYGU</name>
<feature type="transmembrane region" description="Helical" evidence="11">
    <location>
        <begin position="690"/>
        <end position="709"/>
    </location>
</feature>
<accession>A0A022RGG3</accession>
<keyword evidence="14" id="KW-1185">Reference proteome</keyword>
<feature type="transmembrane region" description="Helical" evidence="11">
    <location>
        <begin position="829"/>
        <end position="854"/>
    </location>
</feature>
<keyword evidence="7" id="KW-0256">Endoplasmic reticulum</keyword>
<dbReference type="CDD" id="cd16024">
    <property type="entry name" value="GPI_EPT_2"/>
    <property type="match status" value="1"/>
</dbReference>
<dbReference type="eggNOG" id="KOG2125">
    <property type="taxonomic scope" value="Eukaryota"/>
</dbReference>